<dbReference type="GO" id="GO:0140104">
    <property type="term" value="F:molecular carrier activity"/>
    <property type="evidence" value="ECO:0007669"/>
    <property type="project" value="InterPro"/>
</dbReference>
<evidence type="ECO:0000256" key="4">
    <source>
        <dbReference type="ARBA" id="ARBA00022729"/>
    </source>
</evidence>
<dbReference type="NCBIfam" id="NF008106">
    <property type="entry name" value="PRK10852.1"/>
    <property type="match status" value="1"/>
</dbReference>
<dbReference type="EMBL" id="JACICC010000008">
    <property type="protein sequence ID" value="MBB3810847.1"/>
    <property type="molecule type" value="Genomic_DNA"/>
</dbReference>
<dbReference type="Pfam" id="PF13531">
    <property type="entry name" value="SBP_bac_11"/>
    <property type="match status" value="1"/>
</dbReference>
<dbReference type="PANTHER" id="PTHR30368:SF2">
    <property type="entry name" value="SULFATE-BINDING PROTEIN"/>
    <property type="match status" value="1"/>
</dbReference>
<name>A0A7W6EIJ7_9HYPH</name>
<dbReference type="GO" id="GO:0042597">
    <property type="term" value="C:periplasmic space"/>
    <property type="evidence" value="ECO:0007669"/>
    <property type="project" value="UniProtKB-SubCell"/>
</dbReference>
<organism evidence="7 8">
    <name type="scientific">Pseudochelatococcus contaminans</name>
    <dbReference type="NCBI Taxonomy" id="1538103"/>
    <lineage>
        <taxon>Bacteria</taxon>
        <taxon>Pseudomonadati</taxon>
        <taxon>Pseudomonadota</taxon>
        <taxon>Alphaproteobacteria</taxon>
        <taxon>Hyphomicrobiales</taxon>
        <taxon>Chelatococcaceae</taxon>
        <taxon>Pseudochelatococcus</taxon>
    </lineage>
</organism>
<dbReference type="NCBIfam" id="TIGR00971">
    <property type="entry name" value="3a0106s03"/>
    <property type="match status" value="1"/>
</dbReference>
<evidence type="ECO:0000256" key="3">
    <source>
        <dbReference type="ARBA" id="ARBA00022448"/>
    </source>
</evidence>
<dbReference type="NCBIfam" id="NF008022">
    <property type="entry name" value="PRK10752.1"/>
    <property type="match status" value="1"/>
</dbReference>
<dbReference type="AlphaFoldDB" id="A0A7W6EIJ7"/>
<evidence type="ECO:0000313" key="8">
    <source>
        <dbReference type="Proteomes" id="UP000537592"/>
    </source>
</evidence>
<dbReference type="Gene3D" id="3.40.190.10">
    <property type="entry name" value="Periplasmic binding protein-like II"/>
    <property type="match status" value="2"/>
</dbReference>
<feature type="chain" id="PRO_5030815643" evidence="6">
    <location>
        <begin position="42"/>
        <end position="355"/>
    </location>
</feature>
<dbReference type="SUPFAM" id="SSF53850">
    <property type="entry name" value="Periplasmic binding protein-like II"/>
    <property type="match status" value="1"/>
</dbReference>
<feature type="signal peptide" evidence="6">
    <location>
        <begin position="1"/>
        <end position="41"/>
    </location>
</feature>
<comment type="similarity">
    <text evidence="2">Belongs to the prokaryotic sulfate-binding protein family.</text>
</comment>
<evidence type="ECO:0000256" key="2">
    <source>
        <dbReference type="ARBA" id="ARBA00006099"/>
    </source>
</evidence>
<evidence type="ECO:0000256" key="6">
    <source>
        <dbReference type="SAM" id="SignalP"/>
    </source>
</evidence>
<evidence type="ECO:0000313" key="7">
    <source>
        <dbReference type="EMBL" id="MBB3810847.1"/>
    </source>
</evidence>
<protein>
    <submittedName>
        <fullName evidence="7">Sulfate transport system substrate-binding protein</fullName>
    </submittedName>
</protein>
<dbReference type="RefSeq" id="WP_183754172.1">
    <property type="nucleotide sequence ID" value="NZ_JACICC010000008.1"/>
</dbReference>
<proteinExistence type="inferred from homology"/>
<keyword evidence="8" id="KW-1185">Reference proteome</keyword>
<evidence type="ECO:0000256" key="5">
    <source>
        <dbReference type="ARBA" id="ARBA00022764"/>
    </source>
</evidence>
<dbReference type="PANTHER" id="PTHR30368">
    <property type="entry name" value="SULFATE-BINDING PROTEIN"/>
    <property type="match status" value="1"/>
</dbReference>
<keyword evidence="5" id="KW-0574">Periplasm</keyword>
<dbReference type="Proteomes" id="UP000537592">
    <property type="component" value="Unassembled WGS sequence"/>
</dbReference>
<accession>A0A7W6EIJ7</accession>
<dbReference type="CDD" id="cd01005">
    <property type="entry name" value="PBP2_CysP"/>
    <property type="match status" value="1"/>
</dbReference>
<sequence>MLYKFLHRAGHGLVSRRTVLGVASALAVGLAGFTGAAPASAQTTLLNVSYDPTRELYRQINELFQQHWKKETGEDVVVRTSHGGSGGQANKVIEGLEADVVTLGIASDIDLIARETPLIPKEWREKLPNNGLPYTSTVVFVVRKDNPKNIKNWDDLVREDVKIITPNPKTSAGGRWNFLTAWGFALDQNGGDEKKAQEFVTNFYKNVPVLDPGARGSTISFAQRDLGDVLPAWENEAHLILNEFGPDKFDIVVPPYSISAEPPVALVEANVEKRGTRKAAEAYLNFLYSPEAQTVIAQNWYRPSRPETVTGEVPKFEELQLFRAEDKFGDWETIQKRFFGDGSVFDEISKEIAQR</sequence>
<keyword evidence="4 6" id="KW-0732">Signal</keyword>
<dbReference type="InterPro" id="IPR006311">
    <property type="entry name" value="TAT_signal"/>
</dbReference>
<reference evidence="7 8" key="1">
    <citation type="submission" date="2020-08" db="EMBL/GenBank/DDBJ databases">
        <title>Genomic Encyclopedia of Type Strains, Phase IV (KMG-IV): sequencing the most valuable type-strain genomes for metagenomic binning, comparative biology and taxonomic classification.</title>
        <authorList>
            <person name="Goeker M."/>
        </authorList>
    </citation>
    <scope>NUCLEOTIDE SEQUENCE [LARGE SCALE GENOMIC DNA]</scope>
    <source>
        <strain evidence="7 8">DSM 28760</strain>
    </source>
</reference>
<dbReference type="InterPro" id="IPR005669">
    <property type="entry name" value="Thiosulph/SO4-bd"/>
</dbReference>
<comment type="caution">
    <text evidence="7">The sequence shown here is derived from an EMBL/GenBank/DDBJ whole genome shotgun (WGS) entry which is preliminary data.</text>
</comment>
<gene>
    <name evidence="7" type="ORF">FHS81_002953</name>
</gene>
<dbReference type="GO" id="GO:1902358">
    <property type="term" value="P:sulfate transmembrane transport"/>
    <property type="evidence" value="ECO:0007669"/>
    <property type="project" value="InterPro"/>
</dbReference>
<comment type="subcellular location">
    <subcellularLocation>
        <location evidence="1">Periplasm</location>
    </subcellularLocation>
</comment>
<keyword evidence="3" id="KW-0813">Transport</keyword>
<evidence type="ECO:0000256" key="1">
    <source>
        <dbReference type="ARBA" id="ARBA00004418"/>
    </source>
</evidence>
<dbReference type="PROSITE" id="PS51318">
    <property type="entry name" value="TAT"/>
    <property type="match status" value="1"/>
</dbReference>